<evidence type="ECO:0000256" key="5">
    <source>
        <dbReference type="ARBA" id="ARBA00011895"/>
    </source>
</evidence>
<evidence type="ECO:0000256" key="7">
    <source>
        <dbReference type="ARBA" id="ARBA00022676"/>
    </source>
</evidence>
<organism evidence="17 18">
    <name type="scientific">candidate division WOR_3 bacterium SM23_60</name>
    <dbReference type="NCBI Taxonomy" id="1703780"/>
    <lineage>
        <taxon>Bacteria</taxon>
        <taxon>Bacteria division WOR-3</taxon>
    </lineage>
</organism>
<dbReference type="GO" id="GO:0032263">
    <property type="term" value="P:GMP salvage"/>
    <property type="evidence" value="ECO:0007669"/>
    <property type="project" value="TreeGrafter"/>
</dbReference>
<dbReference type="UniPathway" id="UPA00591">
    <property type="reaction ID" value="UER00648"/>
</dbReference>
<evidence type="ECO:0000256" key="10">
    <source>
        <dbReference type="ARBA" id="ARBA00022726"/>
    </source>
</evidence>
<accession>A0A0S8G8K5</accession>
<comment type="similarity">
    <text evidence="4 15">Belongs to the purine/pyrimidine phosphoribosyltransferase family.</text>
</comment>
<dbReference type="GO" id="GO:0046100">
    <property type="term" value="P:hypoxanthine metabolic process"/>
    <property type="evidence" value="ECO:0007669"/>
    <property type="project" value="TreeGrafter"/>
</dbReference>
<dbReference type="Pfam" id="PF00156">
    <property type="entry name" value="Pribosyltran"/>
    <property type="match status" value="1"/>
</dbReference>
<evidence type="ECO:0000256" key="11">
    <source>
        <dbReference type="ARBA" id="ARBA00022741"/>
    </source>
</evidence>
<reference evidence="17 18" key="1">
    <citation type="journal article" date="2015" name="Microbiome">
        <title>Genomic resolution of linkages in carbon, nitrogen, and sulfur cycling among widespread estuary sediment bacteria.</title>
        <authorList>
            <person name="Baker B.J."/>
            <person name="Lazar C.S."/>
            <person name="Teske A.P."/>
            <person name="Dick G.J."/>
        </authorList>
    </citation>
    <scope>NUCLEOTIDE SEQUENCE [LARGE SCALE GENOMIC DNA]</scope>
    <source>
        <strain evidence="17">SM23_60</strain>
    </source>
</reference>
<comment type="cofactor">
    <cofactor evidence="1 15">
        <name>Mg(2+)</name>
        <dbReference type="ChEBI" id="CHEBI:18420"/>
    </cofactor>
</comment>
<keyword evidence="8 15" id="KW-0808">Transferase</keyword>
<comment type="subcellular location">
    <subcellularLocation>
        <location evidence="2 15">Cytoplasm</location>
    </subcellularLocation>
</comment>
<keyword evidence="12 15" id="KW-0460">Magnesium</keyword>
<keyword evidence="9 15" id="KW-0479">Metal-binding</keyword>
<keyword evidence="6 15" id="KW-0963">Cytoplasm</keyword>
<evidence type="ECO:0000256" key="1">
    <source>
        <dbReference type="ARBA" id="ARBA00001946"/>
    </source>
</evidence>
<dbReference type="PANTHER" id="PTHR43340:SF1">
    <property type="entry name" value="HYPOXANTHINE PHOSPHORIBOSYLTRANSFERASE"/>
    <property type="match status" value="1"/>
</dbReference>
<dbReference type="SUPFAM" id="SSF53271">
    <property type="entry name" value="PRTase-like"/>
    <property type="match status" value="1"/>
</dbReference>
<dbReference type="Gene3D" id="3.40.50.2020">
    <property type="match status" value="1"/>
</dbReference>
<comment type="pathway">
    <text evidence="3 15">Purine metabolism; IMP biosynthesis via salvage pathway; IMP from hypoxanthine: step 1/1.</text>
</comment>
<dbReference type="InterPro" id="IPR000836">
    <property type="entry name" value="PRTase_dom"/>
</dbReference>
<evidence type="ECO:0000259" key="16">
    <source>
        <dbReference type="Pfam" id="PF00156"/>
    </source>
</evidence>
<dbReference type="AlphaFoldDB" id="A0A0S8G8K5"/>
<dbReference type="PATRIC" id="fig|1703780.3.peg.1458"/>
<dbReference type="GO" id="GO:0000166">
    <property type="term" value="F:nucleotide binding"/>
    <property type="evidence" value="ECO:0007669"/>
    <property type="project" value="UniProtKB-KW"/>
</dbReference>
<evidence type="ECO:0000313" key="17">
    <source>
        <dbReference type="EMBL" id="KPK69238.1"/>
    </source>
</evidence>
<evidence type="ECO:0000256" key="3">
    <source>
        <dbReference type="ARBA" id="ARBA00004669"/>
    </source>
</evidence>
<comment type="catalytic activity">
    <reaction evidence="14">
        <text>IMP + diphosphate = hypoxanthine + 5-phospho-alpha-D-ribose 1-diphosphate</text>
        <dbReference type="Rhea" id="RHEA:17973"/>
        <dbReference type="ChEBI" id="CHEBI:17368"/>
        <dbReference type="ChEBI" id="CHEBI:33019"/>
        <dbReference type="ChEBI" id="CHEBI:58017"/>
        <dbReference type="ChEBI" id="CHEBI:58053"/>
        <dbReference type="EC" id="2.4.2.8"/>
    </reaction>
    <physiologicalReaction direction="right-to-left" evidence="14">
        <dbReference type="Rhea" id="RHEA:17975"/>
    </physiologicalReaction>
</comment>
<dbReference type="GO" id="GO:0004422">
    <property type="term" value="F:hypoxanthine phosphoribosyltransferase activity"/>
    <property type="evidence" value="ECO:0007669"/>
    <property type="project" value="InterPro"/>
</dbReference>
<comment type="caution">
    <text evidence="17">The sequence shown here is derived from an EMBL/GenBank/DDBJ whole genome shotgun (WGS) entry which is preliminary data.</text>
</comment>
<dbReference type="InterPro" id="IPR029057">
    <property type="entry name" value="PRTase-like"/>
</dbReference>
<dbReference type="EMBL" id="LJUO01000135">
    <property type="protein sequence ID" value="KPK69238.1"/>
    <property type="molecule type" value="Genomic_DNA"/>
</dbReference>
<dbReference type="FunFam" id="3.40.50.2020:FF:000006">
    <property type="entry name" value="Hypoxanthine phosphoribosyltransferase"/>
    <property type="match status" value="1"/>
</dbReference>
<dbReference type="GO" id="GO:0000287">
    <property type="term" value="F:magnesium ion binding"/>
    <property type="evidence" value="ECO:0007669"/>
    <property type="project" value="TreeGrafter"/>
</dbReference>
<dbReference type="InterPro" id="IPR050408">
    <property type="entry name" value="HGPRT"/>
</dbReference>
<dbReference type="Proteomes" id="UP000051096">
    <property type="component" value="Unassembled WGS sequence"/>
</dbReference>
<dbReference type="EC" id="2.4.2.8" evidence="5 15"/>
<keyword evidence="10 15" id="KW-0660">Purine salvage</keyword>
<sequence length="169" mass="18925">MKELIKEADIANRISELGKQISDDYKDKDLVLVGVLKGAFVFLSDLLRHIDIPVAIDFLSISSYNGKASSGVVRLTHDLSLNIEGRDVIIVEDVVDTGKTLQYIIDNLQTRKPRSLAVCTLLNKHEHRVVDVSLDYVGFMIPGVFVVGYGLDYRNQYRNLRYVGVLNGT</sequence>
<dbReference type="GO" id="GO:0006178">
    <property type="term" value="P:guanine salvage"/>
    <property type="evidence" value="ECO:0007669"/>
    <property type="project" value="TreeGrafter"/>
</dbReference>
<protein>
    <recommendedName>
        <fullName evidence="5 15">Hypoxanthine phosphoribosyltransferase</fullName>
        <ecNumber evidence="5 15">2.4.2.8</ecNumber>
    </recommendedName>
</protein>
<evidence type="ECO:0000256" key="15">
    <source>
        <dbReference type="RuleBase" id="RU364099"/>
    </source>
</evidence>
<dbReference type="NCBIfam" id="TIGR01203">
    <property type="entry name" value="HGPRTase"/>
    <property type="match status" value="1"/>
</dbReference>
<dbReference type="GO" id="GO:0005829">
    <property type="term" value="C:cytosol"/>
    <property type="evidence" value="ECO:0007669"/>
    <property type="project" value="TreeGrafter"/>
</dbReference>
<feature type="domain" description="Phosphoribosyltransferase" evidence="16">
    <location>
        <begin position="9"/>
        <end position="154"/>
    </location>
</feature>
<keyword evidence="7 15" id="KW-0328">Glycosyltransferase</keyword>
<dbReference type="CDD" id="cd06223">
    <property type="entry name" value="PRTases_typeI"/>
    <property type="match status" value="1"/>
</dbReference>
<gene>
    <name evidence="17" type="ORF">AMJ87_10815</name>
</gene>
<dbReference type="GO" id="GO:0032264">
    <property type="term" value="P:IMP salvage"/>
    <property type="evidence" value="ECO:0007669"/>
    <property type="project" value="UniProtKB-UniPathway"/>
</dbReference>
<evidence type="ECO:0000256" key="13">
    <source>
        <dbReference type="ARBA" id="ARBA00048811"/>
    </source>
</evidence>
<dbReference type="PANTHER" id="PTHR43340">
    <property type="entry name" value="HYPOXANTHINE-GUANINE PHOSPHORIBOSYLTRANSFERASE"/>
    <property type="match status" value="1"/>
</dbReference>
<dbReference type="InterPro" id="IPR005904">
    <property type="entry name" value="Hxn_phspho_trans"/>
</dbReference>
<dbReference type="GO" id="GO:0052657">
    <property type="term" value="F:guanine phosphoribosyltransferase activity"/>
    <property type="evidence" value="ECO:0007669"/>
    <property type="project" value="RHEA"/>
</dbReference>
<evidence type="ECO:0000256" key="14">
    <source>
        <dbReference type="ARBA" id="ARBA00049402"/>
    </source>
</evidence>
<evidence type="ECO:0000256" key="9">
    <source>
        <dbReference type="ARBA" id="ARBA00022723"/>
    </source>
</evidence>
<evidence type="ECO:0000313" key="18">
    <source>
        <dbReference type="Proteomes" id="UP000051096"/>
    </source>
</evidence>
<evidence type="ECO:0000256" key="8">
    <source>
        <dbReference type="ARBA" id="ARBA00022679"/>
    </source>
</evidence>
<evidence type="ECO:0000256" key="12">
    <source>
        <dbReference type="ARBA" id="ARBA00022842"/>
    </source>
</evidence>
<name>A0A0S8G8K5_UNCW3</name>
<evidence type="ECO:0000256" key="2">
    <source>
        <dbReference type="ARBA" id="ARBA00004496"/>
    </source>
</evidence>
<comment type="catalytic activity">
    <reaction evidence="13">
        <text>GMP + diphosphate = guanine + 5-phospho-alpha-D-ribose 1-diphosphate</text>
        <dbReference type="Rhea" id="RHEA:25424"/>
        <dbReference type="ChEBI" id="CHEBI:16235"/>
        <dbReference type="ChEBI" id="CHEBI:33019"/>
        <dbReference type="ChEBI" id="CHEBI:58017"/>
        <dbReference type="ChEBI" id="CHEBI:58115"/>
        <dbReference type="EC" id="2.4.2.8"/>
    </reaction>
    <physiologicalReaction direction="right-to-left" evidence="13">
        <dbReference type="Rhea" id="RHEA:25426"/>
    </physiologicalReaction>
</comment>
<dbReference type="GO" id="GO:0006166">
    <property type="term" value="P:purine ribonucleoside salvage"/>
    <property type="evidence" value="ECO:0007669"/>
    <property type="project" value="UniProtKB-KW"/>
</dbReference>
<evidence type="ECO:0000256" key="4">
    <source>
        <dbReference type="ARBA" id="ARBA00008391"/>
    </source>
</evidence>
<keyword evidence="11 15" id="KW-0547">Nucleotide-binding</keyword>
<evidence type="ECO:0000256" key="6">
    <source>
        <dbReference type="ARBA" id="ARBA00022490"/>
    </source>
</evidence>
<proteinExistence type="inferred from homology"/>